<dbReference type="SUPFAM" id="SSF53448">
    <property type="entry name" value="Nucleotide-diphospho-sugar transferases"/>
    <property type="match status" value="1"/>
</dbReference>
<reference evidence="2 3" key="1">
    <citation type="submission" date="2019-07" db="EMBL/GenBank/DDBJ databases">
        <title>complete genome sequencing of Ornithinimicrobium sp. H23M54.</title>
        <authorList>
            <person name="Bae J.-W."/>
            <person name="Lee S.-Y."/>
        </authorList>
    </citation>
    <scope>NUCLEOTIDE SEQUENCE [LARGE SCALE GENOMIC DNA]</scope>
    <source>
        <strain evidence="2 3">H23M54</strain>
    </source>
</reference>
<sequence length="238" mass="25014">MSSPRVAILTTAHDQHAELLHQVEAIALGTAIPVLHVLVAMDDKTLGKRQLPVTSDRWETIVRTARTDTRGPLPIAAARNLAAATAIDEGCDVLIFLDAHLIPGPRLVQVAAARTGSSRHTAPVLWIGEVRALEAPVGPGQPVHGLEARTRQDNPPLLPSDYESVLAEPSAVSPGVPVIRAEGFRATDGFPLATTGELDLDTAFAAQVRSAGGTLVRFGGGPSYQQAQGVQRRGHPAG</sequence>
<protein>
    <recommendedName>
        <fullName evidence="4">Glycosyltransferase family 2 protein</fullName>
    </recommendedName>
</protein>
<feature type="region of interest" description="Disordered" evidence="1">
    <location>
        <begin position="219"/>
        <end position="238"/>
    </location>
</feature>
<dbReference type="EMBL" id="CP041616">
    <property type="protein sequence ID" value="QDO87607.1"/>
    <property type="molecule type" value="Genomic_DNA"/>
</dbReference>
<dbReference type="InterPro" id="IPR029044">
    <property type="entry name" value="Nucleotide-diphossugar_trans"/>
</dbReference>
<evidence type="ECO:0000313" key="3">
    <source>
        <dbReference type="Proteomes" id="UP000315395"/>
    </source>
</evidence>
<dbReference type="AlphaFoldDB" id="A0A516G7V0"/>
<evidence type="ECO:0000256" key="1">
    <source>
        <dbReference type="SAM" id="MobiDB-lite"/>
    </source>
</evidence>
<evidence type="ECO:0000313" key="2">
    <source>
        <dbReference type="EMBL" id="QDO87607.1"/>
    </source>
</evidence>
<dbReference type="OrthoDB" id="4861558at2"/>
<keyword evidence="3" id="KW-1185">Reference proteome</keyword>
<dbReference type="RefSeq" id="WP_143782284.1">
    <property type="nucleotide sequence ID" value="NZ_CP041616.1"/>
</dbReference>
<proteinExistence type="predicted"/>
<dbReference type="Proteomes" id="UP000315395">
    <property type="component" value="Chromosome"/>
</dbReference>
<accession>A0A516G7V0</accession>
<organism evidence="2 3">
    <name type="scientific">Ornithinimicrobium ciconiae</name>
    <dbReference type="NCBI Taxonomy" id="2594265"/>
    <lineage>
        <taxon>Bacteria</taxon>
        <taxon>Bacillati</taxon>
        <taxon>Actinomycetota</taxon>
        <taxon>Actinomycetes</taxon>
        <taxon>Micrococcales</taxon>
        <taxon>Ornithinimicrobiaceae</taxon>
        <taxon>Ornithinimicrobium</taxon>
    </lineage>
</organism>
<name>A0A516G7V0_9MICO</name>
<dbReference type="KEGG" id="orz:FNH13_04030"/>
<gene>
    <name evidence="2" type="ORF">FNH13_04030</name>
</gene>
<evidence type="ECO:0008006" key="4">
    <source>
        <dbReference type="Google" id="ProtNLM"/>
    </source>
</evidence>